<keyword evidence="3" id="KW-1185">Reference proteome</keyword>
<name>A0A2G8KP86_STIJA</name>
<accession>A0A2G8KP86</accession>
<dbReference type="Proteomes" id="UP000230750">
    <property type="component" value="Unassembled WGS sequence"/>
</dbReference>
<sequence length="302" mass="34668">MKTSAKSETTQPPRAFKSHRSERTVERTLVVFQGCPRKRAAKGKQIFQKDGERILKGDDVVAHFQLPSSEMSTGNNLLLLRGHFKRQLSSADSISMKDDVLINSCDLTLRMYRSSLEKEAERVQDMKKSGSLLEFLESEKYVSGRFVPFRQHHPTTVSSVKLDNWLKPTVVQNRETTWQSFKLHCQSLSKFQDQLEDLEQVYNFIQKSDILGVTVKEVRNEFPNWSRFMKQASILIQEEMVLEAGSMQLRLVTIENAFPWVIRATLKGKHQAEADSVMQEGLGVPAHRTRLADPTENRSIDR</sequence>
<feature type="compositionally biased region" description="Basic and acidic residues" evidence="1">
    <location>
        <begin position="290"/>
        <end position="302"/>
    </location>
</feature>
<dbReference type="EMBL" id="MRZV01000446">
    <property type="protein sequence ID" value="PIK49824.1"/>
    <property type="molecule type" value="Genomic_DNA"/>
</dbReference>
<feature type="region of interest" description="Disordered" evidence="1">
    <location>
        <begin position="283"/>
        <end position="302"/>
    </location>
</feature>
<dbReference type="AlphaFoldDB" id="A0A2G8KP86"/>
<evidence type="ECO:0000313" key="3">
    <source>
        <dbReference type="Proteomes" id="UP000230750"/>
    </source>
</evidence>
<feature type="region of interest" description="Disordered" evidence="1">
    <location>
        <begin position="1"/>
        <end position="22"/>
    </location>
</feature>
<organism evidence="2 3">
    <name type="scientific">Stichopus japonicus</name>
    <name type="common">Sea cucumber</name>
    <dbReference type="NCBI Taxonomy" id="307972"/>
    <lineage>
        <taxon>Eukaryota</taxon>
        <taxon>Metazoa</taxon>
        <taxon>Echinodermata</taxon>
        <taxon>Eleutherozoa</taxon>
        <taxon>Echinozoa</taxon>
        <taxon>Holothuroidea</taxon>
        <taxon>Aspidochirotacea</taxon>
        <taxon>Aspidochirotida</taxon>
        <taxon>Stichopodidae</taxon>
        <taxon>Apostichopus</taxon>
    </lineage>
</organism>
<evidence type="ECO:0000313" key="2">
    <source>
        <dbReference type="EMBL" id="PIK49824.1"/>
    </source>
</evidence>
<protein>
    <submittedName>
        <fullName evidence="2">Uncharacterized protein</fullName>
    </submittedName>
</protein>
<feature type="compositionally biased region" description="Polar residues" evidence="1">
    <location>
        <begin position="1"/>
        <end position="12"/>
    </location>
</feature>
<proteinExistence type="predicted"/>
<evidence type="ECO:0000256" key="1">
    <source>
        <dbReference type="SAM" id="MobiDB-lite"/>
    </source>
</evidence>
<comment type="caution">
    <text evidence="2">The sequence shown here is derived from an EMBL/GenBank/DDBJ whole genome shotgun (WGS) entry which is preliminary data.</text>
</comment>
<gene>
    <name evidence="2" type="ORF">BSL78_13326</name>
</gene>
<reference evidence="2 3" key="1">
    <citation type="journal article" date="2017" name="PLoS Biol.">
        <title>The sea cucumber genome provides insights into morphological evolution and visceral regeneration.</title>
        <authorList>
            <person name="Zhang X."/>
            <person name="Sun L."/>
            <person name="Yuan J."/>
            <person name="Sun Y."/>
            <person name="Gao Y."/>
            <person name="Zhang L."/>
            <person name="Li S."/>
            <person name="Dai H."/>
            <person name="Hamel J.F."/>
            <person name="Liu C."/>
            <person name="Yu Y."/>
            <person name="Liu S."/>
            <person name="Lin W."/>
            <person name="Guo K."/>
            <person name="Jin S."/>
            <person name="Xu P."/>
            <person name="Storey K.B."/>
            <person name="Huan P."/>
            <person name="Zhang T."/>
            <person name="Zhou Y."/>
            <person name="Zhang J."/>
            <person name="Lin C."/>
            <person name="Li X."/>
            <person name="Xing L."/>
            <person name="Huo D."/>
            <person name="Sun M."/>
            <person name="Wang L."/>
            <person name="Mercier A."/>
            <person name="Li F."/>
            <person name="Yang H."/>
            <person name="Xiang J."/>
        </authorList>
    </citation>
    <scope>NUCLEOTIDE SEQUENCE [LARGE SCALE GENOMIC DNA]</scope>
    <source>
        <strain evidence="2">Shaxun</strain>
        <tissue evidence="2">Muscle</tissue>
    </source>
</reference>